<sequence length="87" mass="10354">MENMSLVQWHDKRIVSILTTMHNEKPVEIQRRSRSAPGGREVVEKPEAVVEYNKFMGGVDRGDQLLSYYGFPHRTVKWWRRAFFFLI</sequence>
<dbReference type="PANTHER" id="PTHR46599">
    <property type="entry name" value="PIGGYBAC TRANSPOSABLE ELEMENT-DERIVED PROTEIN 4"/>
    <property type="match status" value="1"/>
</dbReference>
<accession>W4L4Q0</accession>
<proteinExistence type="predicted"/>
<protein>
    <recommendedName>
        <fullName evidence="1">PiggyBac transposable element-derived protein domain-containing protein</fullName>
    </recommendedName>
</protein>
<dbReference type="PANTHER" id="PTHR46599:SF3">
    <property type="entry name" value="PIGGYBAC TRANSPOSABLE ELEMENT-DERIVED PROTEIN 4"/>
    <property type="match status" value="1"/>
</dbReference>
<dbReference type="Proteomes" id="UP000019140">
    <property type="component" value="Unassembled WGS sequence"/>
</dbReference>
<dbReference type="EMBL" id="AZHX01002827">
    <property type="protein sequence ID" value="ETW92660.1"/>
    <property type="molecule type" value="Genomic_DNA"/>
</dbReference>
<dbReference type="HOGENOM" id="CLU_2477577_0_0_7"/>
<feature type="domain" description="PiggyBac transposable element-derived protein" evidence="1">
    <location>
        <begin position="3"/>
        <end position="87"/>
    </location>
</feature>
<dbReference type="Pfam" id="PF13843">
    <property type="entry name" value="DDE_Tnp_1_7"/>
    <property type="match status" value="1"/>
</dbReference>
<organism evidence="2 3">
    <name type="scientific">Candidatus Entotheonella gemina</name>
    <dbReference type="NCBI Taxonomy" id="1429439"/>
    <lineage>
        <taxon>Bacteria</taxon>
        <taxon>Pseudomonadati</taxon>
        <taxon>Nitrospinota/Tectimicrobiota group</taxon>
        <taxon>Candidatus Tectimicrobiota</taxon>
        <taxon>Candidatus Entotheonellia</taxon>
        <taxon>Candidatus Entotheonellales</taxon>
        <taxon>Candidatus Entotheonellaceae</taxon>
        <taxon>Candidatus Entotheonella</taxon>
    </lineage>
</organism>
<evidence type="ECO:0000313" key="2">
    <source>
        <dbReference type="EMBL" id="ETW92660.1"/>
    </source>
</evidence>
<dbReference type="InterPro" id="IPR029526">
    <property type="entry name" value="PGBD"/>
</dbReference>
<gene>
    <name evidence="2" type="ORF">ETSY2_52870</name>
</gene>
<evidence type="ECO:0000259" key="1">
    <source>
        <dbReference type="Pfam" id="PF13843"/>
    </source>
</evidence>
<dbReference type="AlphaFoldDB" id="W4L4Q0"/>
<keyword evidence="3" id="KW-1185">Reference proteome</keyword>
<reference evidence="2 3" key="1">
    <citation type="journal article" date="2014" name="Nature">
        <title>An environmental bacterial taxon with a large and distinct metabolic repertoire.</title>
        <authorList>
            <person name="Wilson M.C."/>
            <person name="Mori T."/>
            <person name="Ruckert C."/>
            <person name="Uria A.R."/>
            <person name="Helf M.J."/>
            <person name="Takada K."/>
            <person name="Gernert C."/>
            <person name="Steffens U.A."/>
            <person name="Heycke N."/>
            <person name="Schmitt S."/>
            <person name="Rinke C."/>
            <person name="Helfrich E.J."/>
            <person name="Brachmann A.O."/>
            <person name="Gurgui C."/>
            <person name="Wakimoto T."/>
            <person name="Kracht M."/>
            <person name="Crusemann M."/>
            <person name="Hentschel U."/>
            <person name="Abe I."/>
            <person name="Matsunaga S."/>
            <person name="Kalinowski J."/>
            <person name="Takeyama H."/>
            <person name="Piel J."/>
        </authorList>
    </citation>
    <scope>NUCLEOTIDE SEQUENCE [LARGE SCALE GENOMIC DNA]</scope>
    <source>
        <strain evidence="3">TSY2</strain>
    </source>
</reference>
<evidence type="ECO:0000313" key="3">
    <source>
        <dbReference type="Proteomes" id="UP000019140"/>
    </source>
</evidence>
<comment type="caution">
    <text evidence="2">The sequence shown here is derived from an EMBL/GenBank/DDBJ whole genome shotgun (WGS) entry which is preliminary data.</text>
</comment>
<name>W4L4Q0_9BACT</name>